<dbReference type="EMBL" id="PIDP01001329">
    <property type="protein sequence ID" value="PLM91241.1"/>
    <property type="molecule type" value="Genomic_DNA"/>
</dbReference>
<protein>
    <submittedName>
        <fullName evidence="1">DNA-binding protein</fullName>
    </submittedName>
</protein>
<feature type="non-terminal residue" evidence="1">
    <location>
        <position position="1"/>
    </location>
</feature>
<accession>A0A2N4YUA1</accession>
<comment type="caution">
    <text evidence="1">The sequence shown here is derived from an EMBL/GenBank/DDBJ whole genome shotgun (WGS) entry which is preliminary data.</text>
</comment>
<sequence>AQRPDQEQTFVASFDTQDELISWLNSQKTS</sequence>
<reference evidence="1 2" key="2">
    <citation type="submission" date="2018-01" db="EMBL/GenBank/DDBJ databases">
        <title>Genomic study of Klebsiella pneumoniae.</title>
        <authorList>
            <person name="Yang Y."/>
            <person name="Bicalho R."/>
        </authorList>
    </citation>
    <scope>NUCLEOTIDE SEQUENCE [LARGE SCALE GENOMIC DNA]</scope>
    <source>
        <strain evidence="1 2">A8</strain>
    </source>
</reference>
<gene>
    <name evidence="1" type="ORF">CWN47_27195</name>
</gene>
<evidence type="ECO:0000313" key="2">
    <source>
        <dbReference type="Proteomes" id="UP000234412"/>
    </source>
</evidence>
<dbReference type="GO" id="GO:0003677">
    <property type="term" value="F:DNA binding"/>
    <property type="evidence" value="ECO:0007669"/>
    <property type="project" value="UniProtKB-KW"/>
</dbReference>
<evidence type="ECO:0000313" key="1">
    <source>
        <dbReference type="EMBL" id="PLM91241.1"/>
    </source>
</evidence>
<name>A0A2N4YUA1_KLEVA</name>
<proteinExistence type="predicted"/>
<reference evidence="1 2" key="1">
    <citation type="submission" date="2017-11" db="EMBL/GenBank/DDBJ databases">
        <authorList>
            <person name="Han C.G."/>
        </authorList>
    </citation>
    <scope>NUCLEOTIDE SEQUENCE [LARGE SCALE GENOMIC DNA]</scope>
    <source>
        <strain evidence="1 2">A8</strain>
    </source>
</reference>
<dbReference type="Proteomes" id="UP000234412">
    <property type="component" value="Unassembled WGS sequence"/>
</dbReference>
<dbReference type="AlphaFoldDB" id="A0A2N4YUA1"/>
<keyword evidence="1" id="KW-0238">DNA-binding</keyword>
<organism evidence="1 2">
    <name type="scientific">Klebsiella variicola</name>
    <dbReference type="NCBI Taxonomy" id="244366"/>
    <lineage>
        <taxon>Bacteria</taxon>
        <taxon>Pseudomonadati</taxon>
        <taxon>Pseudomonadota</taxon>
        <taxon>Gammaproteobacteria</taxon>
        <taxon>Enterobacterales</taxon>
        <taxon>Enterobacteriaceae</taxon>
        <taxon>Klebsiella/Raoultella group</taxon>
        <taxon>Klebsiella</taxon>
        <taxon>Klebsiella pneumoniae complex</taxon>
    </lineage>
</organism>